<comment type="caution">
    <text evidence="1">The sequence shown here is derived from an EMBL/GenBank/DDBJ whole genome shotgun (WGS) entry which is preliminary data.</text>
</comment>
<evidence type="ECO:0000313" key="2">
    <source>
        <dbReference type="Proteomes" id="UP000435357"/>
    </source>
</evidence>
<evidence type="ECO:0008006" key="3">
    <source>
        <dbReference type="Google" id="ProtNLM"/>
    </source>
</evidence>
<sequence>MSERACLECGEKLRGRIDKRFCDADCRSSYHNRKHRDEDAYYRKINKKLKKNRCILNDLNDGGKTKISKLKLLQNGFNFNYFTHILRTKKGGIYFFCYDQGYIELDENMFLLVENKSED</sequence>
<proteinExistence type="predicted"/>
<accession>A0A6N6M4B1</accession>
<dbReference type="AlphaFoldDB" id="A0A6N6M4B1"/>
<evidence type="ECO:0000313" key="1">
    <source>
        <dbReference type="EMBL" id="KAB1064299.1"/>
    </source>
</evidence>
<dbReference type="EMBL" id="WACR01000005">
    <property type="protein sequence ID" value="KAB1064299.1"/>
    <property type="molecule type" value="Genomic_DNA"/>
</dbReference>
<dbReference type="Proteomes" id="UP000435357">
    <property type="component" value="Unassembled WGS sequence"/>
</dbReference>
<name>A0A6N6M4B1_9FLAO</name>
<dbReference type="RefSeq" id="WP_151167314.1">
    <property type="nucleotide sequence ID" value="NZ_WACR01000005.1"/>
</dbReference>
<gene>
    <name evidence="1" type="ORF">F3059_06250</name>
</gene>
<reference evidence="1 2" key="1">
    <citation type="submission" date="2019-09" db="EMBL/GenBank/DDBJ databases">
        <title>Genomes of Cryomorphaceae.</title>
        <authorList>
            <person name="Bowman J.P."/>
        </authorList>
    </citation>
    <scope>NUCLEOTIDE SEQUENCE [LARGE SCALE GENOMIC DNA]</scope>
    <source>
        <strain evidence="1 2">KCTC 52047</strain>
    </source>
</reference>
<protein>
    <recommendedName>
        <fullName evidence="3">DUF2116 family Zn-ribbon domain-containing protein</fullName>
    </recommendedName>
</protein>
<organism evidence="1 2">
    <name type="scientific">Salibacter halophilus</name>
    <dbReference type="NCBI Taxonomy" id="1803916"/>
    <lineage>
        <taxon>Bacteria</taxon>
        <taxon>Pseudomonadati</taxon>
        <taxon>Bacteroidota</taxon>
        <taxon>Flavobacteriia</taxon>
        <taxon>Flavobacteriales</taxon>
        <taxon>Salibacteraceae</taxon>
        <taxon>Salibacter</taxon>
    </lineage>
</organism>
<dbReference type="OrthoDB" id="5187906at2"/>
<keyword evidence="2" id="KW-1185">Reference proteome</keyword>